<keyword evidence="2" id="KW-0472">Membrane</keyword>
<organism evidence="3 4">
    <name type="scientific">Ophiocordyceps polyrhachis-furcata BCC 54312</name>
    <dbReference type="NCBI Taxonomy" id="1330021"/>
    <lineage>
        <taxon>Eukaryota</taxon>
        <taxon>Fungi</taxon>
        <taxon>Dikarya</taxon>
        <taxon>Ascomycota</taxon>
        <taxon>Pezizomycotina</taxon>
        <taxon>Sordariomycetes</taxon>
        <taxon>Hypocreomycetidae</taxon>
        <taxon>Hypocreales</taxon>
        <taxon>Ophiocordycipitaceae</taxon>
        <taxon>Ophiocordyceps</taxon>
    </lineage>
</organism>
<accession>A0A367LFK2</accession>
<feature type="region of interest" description="Disordered" evidence="1">
    <location>
        <begin position="235"/>
        <end position="308"/>
    </location>
</feature>
<dbReference type="OrthoDB" id="5130140at2759"/>
<protein>
    <submittedName>
        <fullName evidence="3">Uncharacterized protein</fullName>
    </submittedName>
</protein>
<dbReference type="AlphaFoldDB" id="A0A367LFK2"/>
<gene>
    <name evidence="3" type="ORF">L249_0855</name>
</gene>
<name>A0A367LFK2_9HYPO</name>
<keyword evidence="2" id="KW-0812">Transmembrane</keyword>
<evidence type="ECO:0000313" key="3">
    <source>
        <dbReference type="EMBL" id="RCI13198.1"/>
    </source>
</evidence>
<feature type="compositionally biased region" description="Low complexity" evidence="1">
    <location>
        <begin position="276"/>
        <end position="294"/>
    </location>
</feature>
<proteinExistence type="predicted"/>
<evidence type="ECO:0000256" key="2">
    <source>
        <dbReference type="SAM" id="Phobius"/>
    </source>
</evidence>
<dbReference type="EMBL" id="LKCN02000007">
    <property type="protein sequence ID" value="RCI13198.1"/>
    <property type="molecule type" value="Genomic_DNA"/>
</dbReference>
<reference evidence="3 4" key="1">
    <citation type="journal article" date="2015" name="BMC Genomics">
        <title>Insights from the genome of Ophiocordyceps polyrhachis-furcata to pathogenicity and host specificity in insect fungi.</title>
        <authorList>
            <person name="Wichadakul D."/>
            <person name="Kobmoo N."/>
            <person name="Ingsriswang S."/>
            <person name="Tangphatsornruang S."/>
            <person name="Chantasingh D."/>
            <person name="Luangsa-ard J.J."/>
            <person name="Eurwilaichitr L."/>
        </authorList>
    </citation>
    <scope>NUCLEOTIDE SEQUENCE [LARGE SCALE GENOMIC DNA]</scope>
    <source>
        <strain evidence="3 4">BCC 54312</strain>
    </source>
</reference>
<evidence type="ECO:0000256" key="1">
    <source>
        <dbReference type="SAM" id="MobiDB-lite"/>
    </source>
</evidence>
<sequence length="308" mass="33745">MAIHPTDVATQGMDVHGLRFLNDEWNDSISNGEVFTVRWNQSLTKVGSGLGVFQVTYPKDGVVVYELVSNLTDAIENDGATCKWMPQNLEKKNVYAMWLTSADALHPNWTLSPPWVPKEAPNGHDGSKSGSQGTPWAAPFLIPVVCLLGLYALSLTGYLVYRRRKKTKMEKSLASPDSSRHCNFVNLPISSQALNGDEARLDKPVVVGMVNTDHVVDGDGLDRLAGITCPRATHIDYDEDDDEDDSHRSTARSRGIRIVTNSGPRSEAEERLLVTPVLSAGSTVSSSTQQTPVGRNFSRPVQIPRNFA</sequence>
<keyword evidence="4" id="KW-1185">Reference proteome</keyword>
<feature type="transmembrane region" description="Helical" evidence="2">
    <location>
        <begin position="136"/>
        <end position="161"/>
    </location>
</feature>
<dbReference type="Proteomes" id="UP000253664">
    <property type="component" value="Unassembled WGS sequence"/>
</dbReference>
<comment type="caution">
    <text evidence="3">The sequence shown here is derived from an EMBL/GenBank/DDBJ whole genome shotgun (WGS) entry which is preliminary data.</text>
</comment>
<evidence type="ECO:0000313" key="4">
    <source>
        <dbReference type="Proteomes" id="UP000253664"/>
    </source>
</evidence>
<keyword evidence="2" id="KW-1133">Transmembrane helix</keyword>